<organism evidence="1 2">
    <name type="scientific">Diploptera punctata</name>
    <name type="common">Pacific beetle cockroach</name>
    <dbReference type="NCBI Taxonomy" id="6984"/>
    <lineage>
        <taxon>Eukaryota</taxon>
        <taxon>Metazoa</taxon>
        <taxon>Ecdysozoa</taxon>
        <taxon>Arthropoda</taxon>
        <taxon>Hexapoda</taxon>
        <taxon>Insecta</taxon>
        <taxon>Pterygota</taxon>
        <taxon>Neoptera</taxon>
        <taxon>Polyneoptera</taxon>
        <taxon>Dictyoptera</taxon>
        <taxon>Blattodea</taxon>
        <taxon>Blaberoidea</taxon>
        <taxon>Blaberidae</taxon>
        <taxon>Diplopterinae</taxon>
        <taxon>Diploptera</taxon>
    </lineage>
</organism>
<evidence type="ECO:0000313" key="2">
    <source>
        <dbReference type="Proteomes" id="UP001233999"/>
    </source>
</evidence>
<sequence length="81" mass="9449">CGFLKTCLEPFLHLNILLSLLIECTKYPLHSLCCQYRELQRLTNGYMLRRNMLLFPLVSIFCKYIVSNVDIIVKISNLTLP</sequence>
<keyword evidence="2" id="KW-1185">Reference proteome</keyword>
<reference evidence="1" key="2">
    <citation type="submission" date="2023-05" db="EMBL/GenBank/DDBJ databases">
        <authorList>
            <person name="Fouks B."/>
        </authorList>
    </citation>
    <scope>NUCLEOTIDE SEQUENCE</scope>
    <source>
        <strain evidence="1">Stay&amp;Tobe</strain>
        <tissue evidence="1">Testes</tissue>
    </source>
</reference>
<feature type="non-terminal residue" evidence="1">
    <location>
        <position position="81"/>
    </location>
</feature>
<gene>
    <name evidence="1" type="ORF">L9F63_016757</name>
</gene>
<comment type="caution">
    <text evidence="1">The sequence shown here is derived from an EMBL/GenBank/DDBJ whole genome shotgun (WGS) entry which is preliminary data.</text>
</comment>
<proteinExistence type="predicted"/>
<reference evidence="1" key="1">
    <citation type="journal article" date="2023" name="IScience">
        <title>Live-bearing cockroach genome reveals convergent evolutionary mechanisms linked to viviparity in insects and beyond.</title>
        <authorList>
            <person name="Fouks B."/>
            <person name="Harrison M.C."/>
            <person name="Mikhailova A.A."/>
            <person name="Marchal E."/>
            <person name="English S."/>
            <person name="Carruthers M."/>
            <person name="Jennings E.C."/>
            <person name="Chiamaka E.L."/>
            <person name="Frigard R.A."/>
            <person name="Pippel M."/>
            <person name="Attardo G.M."/>
            <person name="Benoit J.B."/>
            <person name="Bornberg-Bauer E."/>
            <person name="Tobe S.S."/>
        </authorList>
    </citation>
    <scope>NUCLEOTIDE SEQUENCE</scope>
    <source>
        <strain evidence="1">Stay&amp;Tobe</strain>
    </source>
</reference>
<evidence type="ECO:0000313" key="1">
    <source>
        <dbReference type="EMBL" id="KAJ9590128.1"/>
    </source>
</evidence>
<name>A0AAD8EH54_DIPPU</name>
<feature type="non-terminal residue" evidence="1">
    <location>
        <position position="1"/>
    </location>
</feature>
<accession>A0AAD8EH54</accession>
<dbReference type="EMBL" id="JASPKZ010004556">
    <property type="protein sequence ID" value="KAJ9590128.1"/>
    <property type="molecule type" value="Genomic_DNA"/>
</dbReference>
<protein>
    <submittedName>
        <fullName evidence="1">Uncharacterized protein</fullName>
    </submittedName>
</protein>
<dbReference type="AlphaFoldDB" id="A0AAD8EH54"/>
<dbReference type="Proteomes" id="UP001233999">
    <property type="component" value="Unassembled WGS sequence"/>
</dbReference>